<dbReference type="AlphaFoldDB" id="A0A0G1G6L3"/>
<gene>
    <name evidence="1" type="ORF">UV68_C0007G0015</name>
</gene>
<evidence type="ECO:0000313" key="2">
    <source>
        <dbReference type="Proteomes" id="UP000033980"/>
    </source>
</evidence>
<accession>A0A0G1G6L3</accession>
<evidence type="ECO:0008006" key="3">
    <source>
        <dbReference type="Google" id="ProtNLM"/>
    </source>
</evidence>
<sequence>MTSLEKFVSILTPNRQLLAANLLDKNWFKNTDISVQKAILSLPDDHEGFVFDLSNRPDMIGSLEIVKLIKFVEGDYLIIPVFEVYSHTSKKTFTKEYVSWKMGHRPGIKGVLFVETSGKITHFINIEADKFPVAAKTYDAVGGIFQYTKQEVVDLPSQIQNILKKKLGLNKLDIKRFIDLGNINTDNGLTINYPGIFAAIIDGKEAQNLVKIHPVNDKIAVKDYLVSIIPIEQLSKYISGIDDAFFLSIVARLLAKKVISL</sequence>
<dbReference type="Proteomes" id="UP000033980">
    <property type="component" value="Unassembled WGS sequence"/>
</dbReference>
<name>A0A0G1G6L3_9BACT</name>
<comment type="caution">
    <text evidence="1">The sequence shown here is derived from an EMBL/GenBank/DDBJ whole genome shotgun (WGS) entry which is preliminary data.</text>
</comment>
<dbReference type="EMBL" id="LCFK01000007">
    <property type="protein sequence ID" value="KKS94598.1"/>
    <property type="molecule type" value="Genomic_DNA"/>
</dbReference>
<proteinExistence type="predicted"/>
<evidence type="ECO:0000313" key="1">
    <source>
        <dbReference type="EMBL" id="KKS94598.1"/>
    </source>
</evidence>
<organism evidence="1 2">
    <name type="scientific">Candidatus Collierbacteria bacterium GW2011_GWC2_43_12</name>
    <dbReference type="NCBI Taxonomy" id="1618390"/>
    <lineage>
        <taxon>Bacteria</taxon>
        <taxon>Candidatus Collieribacteriota</taxon>
    </lineage>
</organism>
<reference evidence="1 2" key="1">
    <citation type="journal article" date="2015" name="Nature">
        <title>rRNA introns, odd ribosomes, and small enigmatic genomes across a large radiation of phyla.</title>
        <authorList>
            <person name="Brown C.T."/>
            <person name="Hug L.A."/>
            <person name="Thomas B.C."/>
            <person name="Sharon I."/>
            <person name="Castelle C.J."/>
            <person name="Singh A."/>
            <person name="Wilkins M.J."/>
            <person name="Williams K.H."/>
            <person name="Banfield J.F."/>
        </authorList>
    </citation>
    <scope>NUCLEOTIDE SEQUENCE [LARGE SCALE GENOMIC DNA]</scope>
</reference>
<protein>
    <recommendedName>
        <fullName evidence="3">Nudix hydrolase domain-containing protein</fullName>
    </recommendedName>
</protein>